<dbReference type="EMBL" id="LT838272">
    <property type="protein sequence ID" value="SMB99569.1"/>
    <property type="molecule type" value="Genomic_DNA"/>
</dbReference>
<dbReference type="Proteomes" id="UP000192569">
    <property type="component" value="Chromosome I"/>
</dbReference>
<dbReference type="OrthoDB" id="8880247at2"/>
<reference evidence="2 3" key="1">
    <citation type="submission" date="2017-04" db="EMBL/GenBank/DDBJ databases">
        <authorList>
            <person name="Afonso C.L."/>
            <person name="Miller P.J."/>
            <person name="Scott M.A."/>
            <person name="Spackman E."/>
            <person name="Goraichik I."/>
            <person name="Dimitrov K.M."/>
            <person name="Suarez D.L."/>
            <person name="Swayne D.E."/>
        </authorList>
    </citation>
    <scope>NUCLEOTIDE SEQUENCE [LARGE SCALE GENOMIC DNA]</scope>
    <source>
        <strain evidence="2 3">ToBE</strain>
    </source>
</reference>
<dbReference type="PIRSF" id="PIRSF017082">
    <property type="entry name" value="YflP"/>
    <property type="match status" value="1"/>
</dbReference>
<organism evidence="2 3">
    <name type="scientific">Thermanaeromonas toyohensis ToBE</name>
    <dbReference type="NCBI Taxonomy" id="698762"/>
    <lineage>
        <taxon>Bacteria</taxon>
        <taxon>Bacillati</taxon>
        <taxon>Bacillota</taxon>
        <taxon>Clostridia</taxon>
        <taxon>Neomoorellales</taxon>
        <taxon>Neomoorellaceae</taxon>
        <taxon>Thermanaeromonas</taxon>
    </lineage>
</organism>
<gene>
    <name evidence="2" type="ORF">SAMN00808754_2967</name>
</gene>
<dbReference type="SUPFAM" id="SSF53850">
    <property type="entry name" value="Periplasmic binding protein-like II"/>
    <property type="match status" value="1"/>
</dbReference>
<accession>A0A1W1W1R9</accession>
<dbReference type="PANTHER" id="PTHR42928:SF5">
    <property type="entry name" value="BLR1237 PROTEIN"/>
    <property type="match status" value="1"/>
</dbReference>
<dbReference type="RefSeq" id="WP_084666637.1">
    <property type="nucleotide sequence ID" value="NZ_LT838272.1"/>
</dbReference>
<comment type="similarity">
    <text evidence="1">Belongs to the UPF0065 (bug) family.</text>
</comment>
<dbReference type="Gene3D" id="3.40.190.10">
    <property type="entry name" value="Periplasmic binding protein-like II"/>
    <property type="match status" value="1"/>
</dbReference>
<evidence type="ECO:0000313" key="2">
    <source>
        <dbReference type="EMBL" id="SMB99569.1"/>
    </source>
</evidence>
<dbReference type="PANTHER" id="PTHR42928">
    <property type="entry name" value="TRICARBOXYLATE-BINDING PROTEIN"/>
    <property type="match status" value="1"/>
</dbReference>
<evidence type="ECO:0000313" key="3">
    <source>
        <dbReference type="Proteomes" id="UP000192569"/>
    </source>
</evidence>
<dbReference type="InterPro" id="IPR042100">
    <property type="entry name" value="Bug_dom1"/>
</dbReference>
<dbReference type="AlphaFoldDB" id="A0A1W1W1R9"/>
<sequence>MKLYEKARYIAILVATMLVLALVGGCGKGQTNTSSSTTSETKVSKEKFPKQPINLIVPFAAGGGTDQTARKLAELIQRDGVTVAVVNKPGGGGNIGFTEVAKAKPDGYTIGFATANLAINNAMGLSELSYKDFEAVIGVNTESGFISVRKDSKYKTIQDLINDAKANPGKLKIGVGAAGSPWLMGLYKLKDKTNIKFDIVTASTGGAEVASQLLGGHIDAACHAPSDFAGLLKSGDFRPLAVLGEKRSPHFPEVPTLKEAGYDVTQYGPRGIIAPKGTPQDVLDKIREIFKKALDSPEYREFLKAQLLEQFDLSGSEYAKFLKEEQDTYTELANKFSLKQQKK</sequence>
<protein>
    <submittedName>
        <fullName evidence="2">Tripartite-type tricarboxylate transporter, receptor component TctC</fullName>
    </submittedName>
</protein>
<dbReference type="Gene3D" id="3.40.190.150">
    <property type="entry name" value="Bordetella uptake gene, domain 1"/>
    <property type="match status" value="1"/>
</dbReference>
<dbReference type="STRING" id="698762.SAMN00808754_2967"/>
<evidence type="ECO:0000256" key="1">
    <source>
        <dbReference type="ARBA" id="ARBA00006987"/>
    </source>
</evidence>
<proteinExistence type="inferred from homology"/>
<dbReference type="InterPro" id="IPR005064">
    <property type="entry name" value="BUG"/>
</dbReference>
<dbReference type="Pfam" id="PF03401">
    <property type="entry name" value="TctC"/>
    <property type="match status" value="1"/>
</dbReference>
<name>A0A1W1W1R9_9FIRM</name>
<keyword evidence="3" id="KW-1185">Reference proteome</keyword>
<keyword evidence="2" id="KW-0675">Receptor</keyword>
<dbReference type="PROSITE" id="PS51257">
    <property type="entry name" value="PROKAR_LIPOPROTEIN"/>
    <property type="match status" value="1"/>
</dbReference>
<dbReference type="CDD" id="cd07012">
    <property type="entry name" value="PBP2_Bug_TTT"/>
    <property type="match status" value="1"/>
</dbReference>